<evidence type="ECO:0000313" key="2">
    <source>
        <dbReference type="Proteomes" id="UP000196239"/>
    </source>
</evidence>
<dbReference type="EMBL" id="LN890280">
    <property type="protein sequence ID" value="CUR52638.1"/>
    <property type="molecule type" value="Genomic_DNA"/>
</dbReference>
<reference evidence="2" key="1">
    <citation type="submission" date="2015-10" db="EMBL/GenBank/DDBJ databases">
        <authorList>
            <person name="Lehtovirta-Morley L.E."/>
            <person name="Vieille C."/>
        </authorList>
    </citation>
    <scope>NUCLEOTIDE SEQUENCE [LARGE SCALE GENOMIC DNA]</scope>
</reference>
<organism evidence="1 2">
    <name type="scientific">Nitrosotalea devaniterrae</name>
    <dbReference type="NCBI Taxonomy" id="1078905"/>
    <lineage>
        <taxon>Archaea</taxon>
        <taxon>Nitrososphaerota</taxon>
        <taxon>Nitrososphaeria</taxon>
        <taxon>Nitrosotaleales</taxon>
        <taxon>Nitrosotaleaceae</taxon>
        <taxon>Nitrosotalea</taxon>
    </lineage>
</organism>
<protein>
    <submittedName>
        <fullName evidence="1">Uncharacterized protein</fullName>
    </submittedName>
</protein>
<dbReference type="KEGG" id="ndv:NDEV_1876"/>
<gene>
    <name evidence="1" type="ORF">NDEV_1876</name>
</gene>
<dbReference type="Proteomes" id="UP000196239">
    <property type="component" value="Chromosome 1"/>
</dbReference>
<dbReference type="AlphaFoldDB" id="A0A128A5N2"/>
<accession>A0A128A5N2</accession>
<keyword evidence="2" id="KW-1185">Reference proteome</keyword>
<evidence type="ECO:0000313" key="1">
    <source>
        <dbReference type="EMBL" id="CUR52638.1"/>
    </source>
</evidence>
<name>A0A128A5N2_9ARCH</name>
<sequence length="224" mass="26218">MNRYAQILQLCIGGCPQWKISEMLGWKEGATGTMMKRMLSKKLVIKTDLGMYKTSKLGLAYFLTELADWKPLEYYWLDLAAMNLIEKKNFGKDREKWIPFFIESYEKRQDRKDLTWLLKLVCDEMLNHCVKFSDLDVHHPDASDLFRRAVILATGGKMPAFFGTILKQKIEHGNFDYITTILNICKDNTIDEKTVFDCLFLFALSPDNRVRKMVNMPFSYRILV</sequence>
<proteinExistence type="predicted"/>